<keyword evidence="2" id="KW-1185">Reference proteome</keyword>
<accession>A0ABR3EUF4</accession>
<dbReference type="InterPro" id="IPR032675">
    <property type="entry name" value="LRR_dom_sf"/>
</dbReference>
<evidence type="ECO:0008006" key="3">
    <source>
        <dbReference type="Google" id="ProtNLM"/>
    </source>
</evidence>
<gene>
    <name evidence="1" type="ORF">V5O48_015481</name>
</gene>
<name>A0ABR3EUF4_9AGAR</name>
<proteinExistence type="predicted"/>
<organism evidence="1 2">
    <name type="scientific">Marasmius crinis-equi</name>
    <dbReference type="NCBI Taxonomy" id="585013"/>
    <lineage>
        <taxon>Eukaryota</taxon>
        <taxon>Fungi</taxon>
        <taxon>Dikarya</taxon>
        <taxon>Basidiomycota</taxon>
        <taxon>Agaricomycotina</taxon>
        <taxon>Agaricomycetes</taxon>
        <taxon>Agaricomycetidae</taxon>
        <taxon>Agaricales</taxon>
        <taxon>Marasmiineae</taxon>
        <taxon>Marasmiaceae</taxon>
        <taxon>Marasmius</taxon>
    </lineage>
</organism>
<evidence type="ECO:0000313" key="2">
    <source>
        <dbReference type="Proteomes" id="UP001465976"/>
    </source>
</evidence>
<dbReference type="Gene3D" id="3.80.10.10">
    <property type="entry name" value="Ribonuclease Inhibitor"/>
    <property type="match status" value="1"/>
</dbReference>
<comment type="caution">
    <text evidence="1">The sequence shown here is derived from an EMBL/GenBank/DDBJ whole genome shotgun (WGS) entry which is preliminary data.</text>
</comment>
<dbReference type="SUPFAM" id="SSF52047">
    <property type="entry name" value="RNI-like"/>
    <property type="match status" value="1"/>
</dbReference>
<dbReference type="Proteomes" id="UP001465976">
    <property type="component" value="Unassembled WGS sequence"/>
</dbReference>
<sequence>MPLSLKINTCEYDRYINGALGQHLSRAACLELRCPSTFGMVEVLRTATRPAPLLHSLQLSIPNGWDDVVMLTLPDDFLGGIAPNLRRVSFDDCILPWDSPLLKHLTHLEVMTSSAPTQELSVSRLAAILSDCPDLEVLKMWDCLSTTRETGDISPVELPRLRSLDIVSGIPVLLEILTKFKIPSAAHIELGCDIDEGIVSAPDVARILGLSLRSTEKTKEISFLSLDWDCSTHRLTCLAWNNTLFEDNMISDAFFGLHLTFPSDASPFLMHYTDAFLDATVLSTSLCALRMVRLNDVELSPRGVRRLAGLCGLQALELSNGQTFKPFIEALGQALGTDGGMSFPALMLLHLKNVAFGPQPSAIPDKLKARMFESLSTRVGRGSSILALTLECCEGLFEEDIEKMKELVPDFEQV</sequence>
<dbReference type="EMBL" id="JBAHYK010001869">
    <property type="protein sequence ID" value="KAL0566526.1"/>
    <property type="molecule type" value="Genomic_DNA"/>
</dbReference>
<reference evidence="1 2" key="1">
    <citation type="submission" date="2024-02" db="EMBL/GenBank/DDBJ databases">
        <title>A draft genome for the cacao thread blight pathogen Marasmius crinis-equi.</title>
        <authorList>
            <person name="Cohen S.P."/>
            <person name="Baruah I.K."/>
            <person name="Amoako-Attah I."/>
            <person name="Bukari Y."/>
            <person name="Meinhardt L.W."/>
            <person name="Bailey B.A."/>
        </authorList>
    </citation>
    <scope>NUCLEOTIDE SEQUENCE [LARGE SCALE GENOMIC DNA]</scope>
    <source>
        <strain evidence="1 2">GH-76</strain>
    </source>
</reference>
<evidence type="ECO:0000313" key="1">
    <source>
        <dbReference type="EMBL" id="KAL0566526.1"/>
    </source>
</evidence>
<protein>
    <recommendedName>
        <fullName evidence="3">F-box protein</fullName>
    </recommendedName>
</protein>